<reference evidence="7" key="1">
    <citation type="journal article" date="2020" name="Cell">
        <title>Large-Scale Comparative Analyses of Tick Genomes Elucidate Their Genetic Diversity and Vector Capacities.</title>
        <authorList>
            <consortium name="Tick Genome and Microbiome Consortium (TIGMIC)"/>
            <person name="Jia N."/>
            <person name="Wang J."/>
            <person name="Shi W."/>
            <person name="Du L."/>
            <person name="Sun Y."/>
            <person name="Zhan W."/>
            <person name="Jiang J.F."/>
            <person name="Wang Q."/>
            <person name="Zhang B."/>
            <person name="Ji P."/>
            <person name="Bell-Sakyi L."/>
            <person name="Cui X.M."/>
            <person name="Yuan T.T."/>
            <person name="Jiang B.G."/>
            <person name="Yang W.F."/>
            <person name="Lam T.T."/>
            <person name="Chang Q.C."/>
            <person name="Ding S.J."/>
            <person name="Wang X.J."/>
            <person name="Zhu J.G."/>
            <person name="Ruan X.D."/>
            <person name="Zhao L."/>
            <person name="Wei J.T."/>
            <person name="Ye R.Z."/>
            <person name="Que T.C."/>
            <person name="Du C.H."/>
            <person name="Zhou Y.H."/>
            <person name="Cheng J.X."/>
            <person name="Dai P.F."/>
            <person name="Guo W.B."/>
            <person name="Han X.H."/>
            <person name="Huang E.J."/>
            <person name="Li L.F."/>
            <person name="Wei W."/>
            <person name="Gao Y.C."/>
            <person name="Liu J.Z."/>
            <person name="Shao H.Z."/>
            <person name="Wang X."/>
            <person name="Wang C.C."/>
            <person name="Yang T.C."/>
            <person name="Huo Q.B."/>
            <person name="Li W."/>
            <person name="Chen H.Y."/>
            <person name="Chen S.E."/>
            <person name="Zhou L.G."/>
            <person name="Ni X.B."/>
            <person name="Tian J.H."/>
            <person name="Sheng Y."/>
            <person name="Liu T."/>
            <person name="Pan Y.S."/>
            <person name="Xia L.Y."/>
            <person name="Li J."/>
            <person name="Zhao F."/>
            <person name="Cao W.C."/>
        </authorList>
    </citation>
    <scope>NUCLEOTIDE SEQUENCE</scope>
    <source>
        <strain evidence="7">Rsan-2018</strain>
    </source>
</reference>
<dbReference type="InterPro" id="IPR005829">
    <property type="entry name" value="Sugar_transporter_CS"/>
</dbReference>
<dbReference type="PROSITE" id="PS50850">
    <property type="entry name" value="MFS"/>
    <property type="match status" value="1"/>
</dbReference>
<keyword evidence="3 5" id="KW-1133">Transmembrane helix</keyword>
<reference evidence="7" key="2">
    <citation type="submission" date="2021-09" db="EMBL/GenBank/DDBJ databases">
        <authorList>
            <person name="Jia N."/>
            <person name="Wang J."/>
            <person name="Shi W."/>
            <person name="Du L."/>
            <person name="Sun Y."/>
            <person name="Zhan W."/>
            <person name="Jiang J."/>
            <person name="Wang Q."/>
            <person name="Zhang B."/>
            <person name="Ji P."/>
            <person name="Sakyi L.B."/>
            <person name="Cui X."/>
            <person name="Yuan T."/>
            <person name="Jiang B."/>
            <person name="Yang W."/>
            <person name="Lam T.T.-Y."/>
            <person name="Chang Q."/>
            <person name="Ding S."/>
            <person name="Wang X."/>
            <person name="Zhu J."/>
            <person name="Ruan X."/>
            <person name="Zhao L."/>
            <person name="Wei J."/>
            <person name="Que T."/>
            <person name="Du C."/>
            <person name="Cheng J."/>
            <person name="Dai P."/>
            <person name="Han X."/>
            <person name="Huang E."/>
            <person name="Gao Y."/>
            <person name="Liu J."/>
            <person name="Shao H."/>
            <person name="Ye R."/>
            <person name="Li L."/>
            <person name="Wei W."/>
            <person name="Wang X."/>
            <person name="Wang C."/>
            <person name="Huo Q."/>
            <person name="Li W."/>
            <person name="Guo W."/>
            <person name="Chen H."/>
            <person name="Chen S."/>
            <person name="Zhou L."/>
            <person name="Zhou L."/>
            <person name="Ni X."/>
            <person name="Tian J."/>
            <person name="Zhou Y."/>
            <person name="Sheng Y."/>
            <person name="Liu T."/>
            <person name="Pan Y."/>
            <person name="Xia L."/>
            <person name="Li J."/>
            <person name="Zhao F."/>
            <person name="Cao W."/>
        </authorList>
    </citation>
    <scope>NUCLEOTIDE SEQUENCE</scope>
    <source>
        <strain evidence="7">Rsan-2018</strain>
        <tissue evidence="7">Larvae</tissue>
    </source>
</reference>
<evidence type="ECO:0000256" key="4">
    <source>
        <dbReference type="ARBA" id="ARBA00023136"/>
    </source>
</evidence>
<feature type="transmembrane region" description="Helical" evidence="5">
    <location>
        <begin position="95"/>
        <end position="119"/>
    </location>
</feature>
<keyword evidence="2 5" id="KW-0812">Transmembrane</keyword>
<name>A0A9D4PYU6_RHISA</name>
<proteinExistence type="predicted"/>
<dbReference type="SUPFAM" id="SSF103473">
    <property type="entry name" value="MFS general substrate transporter"/>
    <property type="match status" value="1"/>
</dbReference>
<dbReference type="InterPro" id="IPR036259">
    <property type="entry name" value="MFS_trans_sf"/>
</dbReference>
<dbReference type="PANTHER" id="PTHR48021:SF1">
    <property type="entry name" value="GH07001P-RELATED"/>
    <property type="match status" value="1"/>
</dbReference>
<dbReference type="Proteomes" id="UP000821837">
    <property type="component" value="Chromosome 3"/>
</dbReference>
<feature type="transmembrane region" description="Helical" evidence="5">
    <location>
        <begin position="20"/>
        <end position="43"/>
    </location>
</feature>
<keyword evidence="4 5" id="KW-0472">Membrane</keyword>
<dbReference type="GO" id="GO:0016020">
    <property type="term" value="C:membrane"/>
    <property type="evidence" value="ECO:0007669"/>
    <property type="project" value="UniProtKB-SubCell"/>
</dbReference>
<dbReference type="VEuPathDB" id="VectorBase:RSAN_037934"/>
<dbReference type="InterPro" id="IPR020846">
    <property type="entry name" value="MFS_dom"/>
</dbReference>
<protein>
    <recommendedName>
        <fullName evidence="6">Major facilitator superfamily (MFS) profile domain-containing protein</fullName>
    </recommendedName>
</protein>
<comment type="subcellular location">
    <subcellularLocation>
        <location evidence="1">Membrane</location>
        <topology evidence="1">Multi-pass membrane protein</topology>
    </subcellularLocation>
</comment>
<dbReference type="PROSITE" id="PS00217">
    <property type="entry name" value="SUGAR_TRANSPORT_2"/>
    <property type="match status" value="1"/>
</dbReference>
<dbReference type="GO" id="GO:0022857">
    <property type="term" value="F:transmembrane transporter activity"/>
    <property type="evidence" value="ECO:0007669"/>
    <property type="project" value="InterPro"/>
</dbReference>
<evidence type="ECO:0000313" key="7">
    <source>
        <dbReference type="EMBL" id="KAH7961309.1"/>
    </source>
</evidence>
<accession>A0A9D4PYU6</accession>
<dbReference type="InterPro" id="IPR005828">
    <property type="entry name" value="MFS_sugar_transport-like"/>
</dbReference>
<feature type="domain" description="Major facilitator superfamily (MFS) profile" evidence="6">
    <location>
        <begin position="24"/>
        <end position="166"/>
    </location>
</feature>
<dbReference type="AlphaFoldDB" id="A0A9D4PYU6"/>
<evidence type="ECO:0000256" key="2">
    <source>
        <dbReference type="ARBA" id="ARBA00022692"/>
    </source>
</evidence>
<gene>
    <name evidence="7" type="ORF">HPB52_007643</name>
</gene>
<comment type="caution">
    <text evidence="7">The sequence shown here is derived from an EMBL/GenBank/DDBJ whole genome shotgun (WGS) entry which is preliminary data.</text>
</comment>
<keyword evidence="8" id="KW-1185">Reference proteome</keyword>
<evidence type="ECO:0000256" key="5">
    <source>
        <dbReference type="SAM" id="Phobius"/>
    </source>
</evidence>
<dbReference type="Pfam" id="PF00083">
    <property type="entry name" value="Sugar_tr"/>
    <property type="match status" value="1"/>
</dbReference>
<organism evidence="7 8">
    <name type="scientific">Rhipicephalus sanguineus</name>
    <name type="common">Brown dog tick</name>
    <name type="synonym">Ixodes sanguineus</name>
    <dbReference type="NCBI Taxonomy" id="34632"/>
    <lineage>
        <taxon>Eukaryota</taxon>
        <taxon>Metazoa</taxon>
        <taxon>Ecdysozoa</taxon>
        <taxon>Arthropoda</taxon>
        <taxon>Chelicerata</taxon>
        <taxon>Arachnida</taxon>
        <taxon>Acari</taxon>
        <taxon>Parasitiformes</taxon>
        <taxon>Ixodida</taxon>
        <taxon>Ixodoidea</taxon>
        <taxon>Ixodidae</taxon>
        <taxon>Rhipicephalinae</taxon>
        <taxon>Rhipicephalus</taxon>
        <taxon>Rhipicephalus</taxon>
    </lineage>
</organism>
<sequence>MSGYGGEQHSEPLQKPLTIWFGATMLSAWTGSFCMGITLGYTSPATDSLSTSTGENADDLRSVSYSAWFGFLLPVGAVFGSVASAYVCQHMGRRFALLLSALIFMLGYATLFAASWSTLILCGRFLTGLATGMVSLCVPTYIAEVTLPAYRGTMTLPLTIYLDSDA</sequence>
<evidence type="ECO:0000256" key="3">
    <source>
        <dbReference type="ARBA" id="ARBA00022989"/>
    </source>
</evidence>
<dbReference type="PANTHER" id="PTHR48021">
    <property type="match status" value="1"/>
</dbReference>
<dbReference type="Gene3D" id="1.20.1250.20">
    <property type="entry name" value="MFS general substrate transporter like domains"/>
    <property type="match status" value="1"/>
</dbReference>
<evidence type="ECO:0000259" key="6">
    <source>
        <dbReference type="PROSITE" id="PS50850"/>
    </source>
</evidence>
<feature type="transmembrane region" description="Helical" evidence="5">
    <location>
        <begin position="63"/>
        <end position="88"/>
    </location>
</feature>
<evidence type="ECO:0000313" key="8">
    <source>
        <dbReference type="Proteomes" id="UP000821837"/>
    </source>
</evidence>
<evidence type="ECO:0000256" key="1">
    <source>
        <dbReference type="ARBA" id="ARBA00004141"/>
    </source>
</evidence>
<dbReference type="InterPro" id="IPR050549">
    <property type="entry name" value="MFS_Trehalose_Transporter"/>
</dbReference>
<dbReference type="EMBL" id="JABSTV010001249">
    <property type="protein sequence ID" value="KAH7961309.1"/>
    <property type="molecule type" value="Genomic_DNA"/>
</dbReference>